<dbReference type="AlphaFoldDB" id="A0A0L7M4P7"/>
<dbReference type="Proteomes" id="UP000054282">
    <property type="component" value="Unassembled WGS sequence"/>
</dbReference>
<dbReference type="EMBL" id="DS016678">
    <property type="protein sequence ID" value="KOB87783.1"/>
    <property type="molecule type" value="Genomic_DNA"/>
</dbReference>
<gene>
    <name evidence="1" type="ORF">PFDG_04096</name>
</gene>
<name>A0A0L7M4P7_PLAF4</name>
<accession>A0A0L7M4P7</accession>
<dbReference type="KEGG" id="pfd:PFDG_04096"/>
<sequence length="63" mass="7988">MHFNIFNFYYLNKIYKYVIYLITTTNKWDQLMDTHINNNVYYNIDMNIQNQQQTFQYKQTIYI</sequence>
<reference evidence="2" key="2">
    <citation type="submission" date="2006-09" db="EMBL/GenBank/DDBJ databases">
        <title>The genome sequence of Plasmodium falciparum Dd2.</title>
        <authorList>
            <consortium name="The Broad Institute Genome Sequencing Platform"/>
            <person name="Birren B."/>
            <person name="Lander E."/>
            <person name="Galagan J."/>
            <person name="Nusbaum C."/>
            <person name="Devon K."/>
            <person name="Henn M."/>
            <person name="Jaffe D."/>
            <person name="Butler J."/>
            <person name="Alvarez P."/>
            <person name="Gnerre S."/>
            <person name="Grabherr M."/>
            <person name="Kleber M."/>
            <person name="Mauceli E."/>
            <person name="Brockman W."/>
            <person name="MacCallum I.A."/>
            <person name="Rounsley S."/>
            <person name="Young S."/>
            <person name="LaButti K."/>
            <person name="Pushparaj V."/>
            <person name="DeCaprio D."/>
            <person name="Crawford M."/>
            <person name="Koehrsen M."/>
            <person name="Engels R."/>
            <person name="Montgomery P."/>
            <person name="Pearson M."/>
            <person name="Howarth C."/>
            <person name="Larson L."/>
            <person name="Luoma S."/>
            <person name="White J."/>
            <person name="Kodira C."/>
            <person name="Zeng Q."/>
            <person name="O'Leary S."/>
            <person name="Yandava C."/>
            <person name="Alvarado L."/>
            <person name="Wirth D."/>
            <person name="Volkman S."/>
            <person name="Hartl D."/>
        </authorList>
    </citation>
    <scope>NUCLEOTIDE SEQUENCE [LARGE SCALE GENOMIC DNA]</scope>
</reference>
<evidence type="ECO:0000313" key="2">
    <source>
        <dbReference type="Proteomes" id="UP000054282"/>
    </source>
</evidence>
<evidence type="ECO:0000313" key="1">
    <source>
        <dbReference type="EMBL" id="KOB87783.1"/>
    </source>
</evidence>
<reference evidence="2" key="1">
    <citation type="submission" date="2006-09" db="EMBL/GenBank/DDBJ databases">
        <title>Annotation of Plasmodium falciparum Dd2.</title>
        <authorList>
            <consortium name="The Broad Institute Genome Sequencing Platform"/>
            <person name="Volkman S.K."/>
            <person name="Neafsey D.E."/>
            <person name="Dash A.P."/>
            <person name="Chitnis C.E."/>
            <person name="Hartl D.L."/>
            <person name="Young S.K."/>
            <person name="Zeng Q."/>
            <person name="Koehrsen M."/>
            <person name="Alvarado L."/>
            <person name="Berlin A."/>
            <person name="Borenstein D."/>
            <person name="Chapman S.B."/>
            <person name="Chen Z."/>
            <person name="Engels R."/>
            <person name="Freedman E."/>
            <person name="Gellesch M."/>
            <person name="Goldberg J."/>
            <person name="Griggs A."/>
            <person name="Gujja S."/>
            <person name="Heilman E.R."/>
            <person name="Heiman D.I."/>
            <person name="Howarth C."/>
            <person name="Jen D."/>
            <person name="Larson L."/>
            <person name="Mehta T."/>
            <person name="Neiman D."/>
            <person name="Park D."/>
            <person name="Pearson M."/>
            <person name="Roberts A."/>
            <person name="Saif S."/>
            <person name="Shea T."/>
            <person name="Shenoy N."/>
            <person name="Sisk P."/>
            <person name="Stolte C."/>
            <person name="Sykes S."/>
            <person name="Walk T."/>
            <person name="White J."/>
            <person name="Yandava C."/>
            <person name="Haas B."/>
            <person name="Henn M.R."/>
            <person name="Nusbaum C."/>
            <person name="Birren B."/>
        </authorList>
    </citation>
    <scope>NUCLEOTIDE SEQUENCE [LARGE SCALE GENOMIC DNA]</scope>
</reference>
<protein>
    <submittedName>
        <fullName evidence="1">Uncharacterized protein</fullName>
    </submittedName>
</protein>
<organism evidence="1 2">
    <name type="scientific">Plasmodium falciparum (isolate Dd2)</name>
    <dbReference type="NCBI Taxonomy" id="57267"/>
    <lineage>
        <taxon>Eukaryota</taxon>
        <taxon>Sar</taxon>
        <taxon>Alveolata</taxon>
        <taxon>Apicomplexa</taxon>
        <taxon>Aconoidasida</taxon>
        <taxon>Haemosporida</taxon>
        <taxon>Plasmodiidae</taxon>
        <taxon>Plasmodium</taxon>
        <taxon>Plasmodium (Laverania)</taxon>
    </lineage>
</organism>
<proteinExistence type="predicted"/>